<dbReference type="OrthoDB" id="4867494at2759"/>
<dbReference type="AlphaFoldDB" id="J3NYQ8"/>
<sequence length="164" mass="17118">MLSKLTQALLPLLAVSNPFGVRGQSNSTNSTTHAPGVGGHGAHCVTGATYCGYILLEDQGFNETTVKEAWLAGKVHSHSGLDSGGQAVAAANSTDKAWLSTLYVCLPVDAKPKLEGRQIPGVCEDAGPRKLEVLVYCKGTGKIEDVCLNPEGDRIGRCKIAGNV</sequence>
<organism evidence="2">
    <name type="scientific">Gaeumannomyces tritici (strain R3-111a-1)</name>
    <name type="common">Wheat and barley take-all root rot fungus</name>
    <name type="synonym">Gaeumannomyces graminis var. tritici</name>
    <dbReference type="NCBI Taxonomy" id="644352"/>
    <lineage>
        <taxon>Eukaryota</taxon>
        <taxon>Fungi</taxon>
        <taxon>Dikarya</taxon>
        <taxon>Ascomycota</taxon>
        <taxon>Pezizomycotina</taxon>
        <taxon>Sordariomycetes</taxon>
        <taxon>Sordariomycetidae</taxon>
        <taxon>Magnaporthales</taxon>
        <taxon>Magnaporthaceae</taxon>
        <taxon>Gaeumannomyces</taxon>
    </lineage>
</organism>
<gene>
    <name evidence="3" type="primary">20346868</name>
    <name evidence="2" type="ORF">GGTG_06410</name>
</gene>
<dbReference type="GeneID" id="20346868"/>
<reference evidence="4" key="1">
    <citation type="submission" date="2010-07" db="EMBL/GenBank/DDBJ databases">
        <title>The genome sequence of Gaeumannomyces graminis var. tritici strain R3-111a-1.</title>
        <authorList>
            <consortium name="The Broad Institute Genome Sequencing Platform"/>
            <person name="Ma L.-J."/>
            <person name="Dead R."/>
            <person name="Young S."/>
            <person name="Zeng Q."/>
            <person name="Koehrsen M."/>
            <person name="Alvarado L."/>
            <person name="Berlin A."/>
            <person name="Chapman S.B."/>
            <person name="Chen Z."/>
            <person name="Freedman E."/>
            <person name="Gellesch M."/>
            <person name="Goldberg J."/>
            <person name="Griggs A."/>
            <person name="Gujja S."/>
            <person name="Heilman E.R."/>
            <person name="Heiman D."/>
            <person name="Hepburn T."/>
            <person name="Howarth C."/>
            <person name="Jen D."/>
            <person name="Larson L."/>
            <person name="Mehta T."/>
            <person name="Neiman D."/>
            <person name="Pearson M."/>
            <person name="Roberts A."/>
            <person name="Saif S."/>
            <person name="Shea T."/>
            <person name="Shenoy N."/>
            <person name="Sisk P."/>
            <person name="Stolte C."/>
            <person name="Sykes S."/>
            <person name="Walk T."/>
            <person name="White J."/>
            <person name="Yandava C."/>
            <person name="Haas B."/>
            <person name="Nusbaum C."/>
            <person name="Birren B."/>
        </authorList>
    </citation>
    <scope>NUCLEOTIDE SEQUENCE [LARGE SCALE GENOMIC DNA]</scope>
    <source>
        <strain evidence="4">R3-111a-1</strain>
    </source>
</reference>
<feature type="chain" id="PRO_5015094656" evidence="1">
    <location>
        <begin position="24"/>
        <end position="164"/>
    </location>
</feature>
<dbReference type="HOGENOM" id="CLU_1619113_0_0_1"/>
<feature type="signal peptide" evidence="1">
    <location>
        <begin position="1"/>
        <end position="23"/>
    </location>
</feature>
<keyword evidence="1" id="KW-0732">Signal</keyword>
<dbReference type="RefSeq" id="XP_009222491.1">
    <property type="nucleotide sequence ID" value="XM_009224227.1"/>
</dbReference>
<name>J3NYQ8_GAET3</name>
<evidence type="ECO:0000313" key="4">
    <source>
        <dbReference type="Proteomes" id="UP000006039"/>
    </source>
</evidence>
<dbReference type="EMBL" id="GL385397">
    <property type="protein sequence ID" value="EJT76491.1"/>
    <property type="molecule type" value="Genomic_DNA"/>
</dbReference>
<proteinExistence type="predicted"/>
<accession>J3NYQ8</accession>
<dbReference type="eggNOG" id="ENOG502QU2K">
    <property type="taxonomic scope" value="Eukaryota"/>
</dbReference>
<protein>
    <submittedName>
        <fullName evidence="2 3">Uncharacterized protein</fullName>
    </submittedName>
</protein>
<reference evidence="3" key="4">
    <citation type="journal article" date="2015" name="G3 (Bethesda)">
        <title>Genome sequences of three phytopathogenic species of the Magnaporthaceae family of fungi.</title>
        <authorList>
            <person name="Okagaki L.H."/>
            <person name="Nunes C.C."/>
            <person name="Sailsbery J."/>
            <person name="Clay B."/>
            <person name="Brown D."/>
            <person name="John T."/>
            <person name="Oh Y."/>
            <person name="Young N."/>
            <person name="Fitzgerald M."/>
            <person name="Haas B.J."/>
            <person name="Zeng Q."/>
            <person name="Young S."/>
            <person name="Adiconis X."/>
            <person name="Fan L."/>
            <person name="Levin J.Z."/>
            <person name="Mitchell T.K."/>
            <person name="Okubara P.A."/>
            <person name="Farman M.L."/>
            <person name="Kohn L.M."/>
            <person name="Birren B."/>
            <person name="Ma L.-J."/>
            <person name="Dean R.A."/>
        </authorList>
    </citation>
    <scope>NUCLEOTIDE SEQUENCE</scope>
    <source>
        <strain evidence="3">R3-111a-1</strain>
    </source>
</reference>
<reference evidence="2" key="2">
    <citation type="submission" date="2010-07" db="EMBL/GenBank/DDBJ databases">
        <authorList>
            <consortium name="The Broad Institute Genome Sequencing Platform"/>
            <consortium name="Broad Institute Genome Sequencing Center for Infectious Disease"/>
            <person name="Ma L.-J."/>
            <person name="Dead R."/>
            <person name="Young S."/>
            <person name="Zeng Q."/>
            <person name="Koehrsen M."/>
            <person name="Alvarado L."/>
            <person name="Berlin A."/>
            <person name="Chapman S.B."/>
            <person name="Chen Z."/>
            <person name="Freedman E."/>
            <person name="Gellesch M."/>
            <person name="Goldberg J."/>
            <person name="Griggs A."/>
            <person name="Gujja S."/>
            <person name="Heilman E.R."/>
            <person name="Heiman D."/>
            <person name="Hepburn T."/>
            <person name="Howarth C."/>
            <person name="Jen D."/>
            <person name="Larson L."/>
            <person name="Mehta T."/>
            <person name="Neiman D."/>
            <person name="Pearson M."/>
            <person name="Roberts A."/>
            <person name="Saif S."/>
            <person name="Shea T."/>
            <person name="Shenoy N."/>
            <person name="Sisk P."/>
            <person name="Stolte C."/>
            <person name="Sykes S."/>
            <person name="Walk T."/>
            <person name="White J."/>
            <person name="Yandava C."/>
            <person name="Haas B."/>
            <person name="Nusbaum C."/>
            <person name="Birren B."/>
        </authorList>
    </citation>
    <scope>NUCLEOTIDE SEQUENCE</scope>
    <source>
        <strain evidence="2">R3-111a-1</strain>
    </source>
</reference>
<dbReference type="Proteomes" id="UP000006039">
    <property type="component" value="Unassembled WGS sequence"/>
</dbReference>
<evidence type="ECO:0000313" key="3">
    <source>
        <dbReference type="EnsemblFungi" id="EJT76491"/>
    </source>
</evidence>
<dbReference type="EnsemblFungi" id="EJT76491">
    <property type="protein sequence ID" value="EJT76491"/>
    <property type="gene ID" value="GGTG_06410"/>
</dbReference>
<evidence type="ECO:0000256" key="1">
    <source>
        <dbReference type="SAM" id="SignalP"/>
    </source>
</evidence>
<reference evidence="3" key="5">
    <citation type="submission" date="2018-04" db="UniProtKB">
        <authorList>
            <consortium name="EnsemblFungi"/>
        </authorList>
    </citation>
    <scope>IDENTIFICATION</scope>
    <source>
        <strain evidence="3">R3-111a-1</strain>
    </source>
</reference>
<dbReference type="VEuPathDB" id="FungiDB:GGTG_06410"/>
<evidence type="ECO:0000313" key="2">
    <source>
        <dbReference type="EMBL" id="EJT76491.1"/>
    </source>
</evidence>
<reference evidence="2" key="3">
    <citation type="submission" date="2010-09" db="EMBL/GenBank/DDBJ databases">
        <title>Annotation of Gaeumannomyces graminis var. tritici R3-111a-1.</title>
        <authorList>
            <consortium name="The Broad Institute Genome Sequencing Platform"/>
            <person name="Ma L.-J."/>
            <person name="Dead R."/>
            <person name="Young S.K."/>
            <person name="Zeng Q."/>
            <person name="Gargeya S."/>
            <person name="Fitzgerald M."/>
            <person name="Haas B."/>
            <person name="Abouelleil A."/>
            <person name="Alvarado L."/>
            <person name="Arachchi H.M."/>
            <person name="Berlin A."/>
            <person name="Brown A."/>
            <person name="Chapman S.B."/>
            <person name="Chen Z."/>
            <person name="Dunbar C."/>
            <person name="Freedman E."/>
            <person name="Gearin G."/>
            <person name="Gellesch M."/>
            <person name="Goldberg J."/>
            <person name="Griggs A."/>
            <person name="Gujja S."/>
            <person name="Heiman D."/>
            <person name="Howarth C."/>
            <person name="Larson L."/>
            <person name="Lui A."/>
            <person name="MacDonald P.J.P."/>
            <person name="Mehta T."/>
            <person name="Montmayeur A."/>
            <person name="Murphy C."/>
            <person name="Neiman D."/>
            <person name="Pearson M."/>
            <person name="Priest M."/>
            <person name="Roberts A."/>
            <person name="Saif S."/>
            <person name="Shea T."/>
            <person name="Shenoy N."/>
            <person name="Sisk P."/>
            <person name="Stolte C."/>
            <person name="Sykes S."/>
            <person name="Yandava C."/>
            <person name="Wortman J."/>
            <person name="Nusbaum C."/>
            <person name="Birren B."/>
        </authorList>
    </citation>
    <scope>NUCLEOTIDE SEQUENCE</scope>
    <source>
        <strain evidence="2">R3-111a-1</strain>
    </source>
</reference>
<keyword evidence="4" id="KW-1185">Reference proteome</keyword>